<feature type="compositionally biased region" description="Low complexity" evidence="5">
    <location>
        <begin position="233"/>
        <end position="248"/>
    </location>
</feature>
<evidence type="ECO:0000256" key="2">
    <source>
        <dbReference type="ARBA" id="ARBA00022692"/>
    </source>
</evidence>
<sequence length="815" mass="84510">FVDGSLAGSVSRPQASILMRVEDGAIGGALLGRAQALLEVDSQQRLHVDVDVMPRSPKGATATAAAATSGVGQASGADITPQQQQGHGPTGHSATGNGETGGYVRLVGTAKLPAAMSAERGKGKGKDQGFGAAAATVTVSEVRRWRAPVKVRARTKRTGKVTTNGQLSMMEDAVAAGVQGIGDGGNGNGVAGSTEARLARDGEDEMAVAEMEAEAEAEAAAGTGGDGAASTPSNDSGSSNSSGEGAEGLVSERDEVPPPPPSPPPLATLLSSPPSSSPAAGAEEEIIISTSQEHQSLYPDHGQDQQQQLVELDGQQKPRRQQQQQQQQGRQSDLDEGQVSEQARECGKGHENMSKDQRPVARVLNSTAPPKAQVATETTDITDRAIDSSDGPELSEEPDDVEEEEEEYGREWVRHAESEGGRHTNVEEEEEEEVTAELHVRDGGMGLLVALIPECEWQGGGAAVDLRVHGSLKAPQVEGRARVTRGSLLSPVLRYPVTNLNADIQFDGHTLIANSVEAGLGKTGSFRVRGALPVQPPVHHHHHHDHHHHASHHQQHQQQRVGFGAGGDGLVVEVDGAEVRARGLYSGVVDGRLTVRRSLAQPLLGGRLRFSKGVAYLLPQQGPGPGSTTSTAAAASPASDRPETSFGGPLSSSDPRVEGPEVVRASFSLLKAGRKRALLAAGGRHGVTAGGALAVEMDASATSPGAGGSGGADGSPPPGPALMLSGLELVLGPDLRALFPVVLNLGLSGSVTLNGPADPKRLQPSGTVHLDSGTLNLVATQFILDREHDNRIIFAQQDPPQLSQPTQPSQPQPSL</sequence>
<feature type="compositionally biased region" description="Basic and acidic residues" evidence="5">
    <location>
        <begin position="342"/>
        <end position="359"/>
    </location>
</feature>
<feature type="compositionally biased region" description="Low complexity" evidence="5">
    <location>
        <begin position="267"/>
        <end position="280"/>
    </location>
</feature>
<keyword evidence="4" id="KW-0472">Membrane</keyword>
<protein>
    <recommendedName>
        <fullName evidence="6">Translocation and assembly module TamB C-terminal domain-containing protein</fullName>
    </recommendedName>
</protein>
<dbReference type="Proteomes" id="UP000747399">
    <property type="component" value="Unassembled WGS sequence"/>
</dbReference>
<evidence type="ECO:0000313" key="8">
    <source>
        <dbReference type="Proteomes" id="UP000747399"/>
    </source>
</evidence>
<keyword evidence="3" id="KW-1133">Transmembrane helix</keyword>
<feature type="compositionally biased region" description="Low complexity" evidence="5">
    <location>
        <begin position="626"/>
        <end position="639"/>
    </location>
</feature>
<organism evidence="7 8">
    <name type="scientific">Volvox africanus</name>
    <dbReference type="NCBI Taxonomy" id="51714"/>
    <lineage>
        <taxon>Eukaryota</taxon>
        <taxon>Viridiplantae</taxon>
        <taxon>Chlorophyta</taxon>
        <taxon>core chlorophytes</taxon>
        <taxon>Chlorophyceae</taxon>
        <taxon>CS clade</taxon>
        <taxon>Chlamydomonadales</taxon>
        <taxon>Volvocaceae</taxon>
        <taxon>Volvox</taxon>
    </lineage>
</organism>
<feature type="compositionally biased region" description="Low complexity" evidence="5">
    <location>
        <begin position="59"/>
        <end position="92"/>
    </location>
</feature>
<gene>
    <name evidence="7" type="ORF">Vafri_13264</name>
</gene>
<feature type="region of interest" description="Disordered" evidence="5">
    <location>
        <begin position="619"/>
        <end position="658"/>
    </location>
</feature>
<feature type="compositionally biased region" description="Basic residues" evidence="5">
    <location>
        <begin position="538"/>
        <end position="555"/>
    </location>
</feature>
<dbReference type="GO" id="GO:0005886">
    <property type="term" value="C:plasma membrane"/>
    <property type="evidence" value="ECO:0007669"/>
    <property type="project" value="InterPro"/>
</dbReference>
<feature type="compositionally biased region" description="Low complexity" evidence="5">
    <location>
        <begin position="304"/>
        <end position="331"/>
    </location>
</feature>
<keyword evidence="8" id="KW-1185">Reference proteome</keyword>
<dbReference type="PANTHER" id="PTHR34457:SF3">
    <property type="entry name" value="PROTEIN TIC236, CHLOROPLASTIC"/>
    <property type="match status" value="1"/>
</dbReference>
<feature type="compositionally biased region" description="Acidic residues" evidence="5">
    <location>
        <begin position="393"/>
        <end position="405"/>
    </location>
</feature>
<dbReference type="AlphaFoldDB" id="A0A8J4F2B0"/>
<evidence type="ECO:0000256" key="4">
    <source>
        <dbReference type="ARBA" id="ARBA00023136"/>
    </source>
</evidence>
<name>A0A8J4F2B0_9CHLO</name>
<evidence type="ECO:0000313" key="7">
    <source>
        <dbReference type="EMBL" id="GIL58076.1"/>
    </source>
</evidence>
<dbReference type="GO" id="GO:0009306">
    <property type="term" value="P:protein secretion"/>
    <property type="evidence" value="ECO:0007669"/>
    <property type="project" value="InterPro"/>
</dbReference>
<feature type="region of interest" description="Disordered" evidence="5">
    <location>
        <begin position="535"/>
        <end position="566"/>
    </location>
</feature>
<feature type="compositionally biased region" description="Pro residues" evidence="5">
    <location>
        <begin position="257"/>
        <end position="266"/>
    </location>
</feature>
<feature type="region of interest" description="Disordered" evidence="5">
    <location>
        <begin position="700"/>
        <end position="719"/>
    </location>
</feature>
<accession>A0A8J4F2B0</accession>
<evidence type="ECO:0000256" key="1">
    <source>
        <dbReference type="ARBA" id="ARBA00004167"/>
    </source>
</evidence>
<feature type="compositionally biased region" description="Acidic residues" evidence="5">
    <location>
        <begin position="202"/>
        <end position="217"/>
    </location>
</feature>
<feature type="region of interest" description="Disordered" evidence="5">
    <location>
        <begin position="59"/>
        <end position="102"/>
    </location>
</feature>
<feature type="compositionally biased region" description="Low complexity" evidence="5">
    <location>
        <begin position="796"/>
        <end position="807"/>
    </location>
</feature>
<feature type="non-terminal residue" evidence="7">
    <location>
        <position position="1"/>
    </location>
</feature>
<feature type="region of interest" description="Disordered" evidence="5">
    <location>
        <begin position="182"/>
        <end position="405"/>
    </location>
</feature>
<dbReference type="PANTHER" id="PTHR34457">
    <property type="entry name" value="EMBRYO DEFECTIVE 2410"/>
    <property type="match status" value="1"/>
</dbReference>
<dbReference type="InterPro" id="IPR053022">
    <property type="entry name" value="Chloroplast_translocon_comp"/>
</dbReference>
<keyword evidence="2" id="KW-0812">Transmembrane</keyword>
<evidence type="ECO:0000256" key="3">
    <source>
        <dbReference type="ARBA" id="ARBA00022989"/>
    </source>
</evidence>
<dbReference type="Pfam" id="PF04357">
    <property type="entry name" value="TamB"/>
    <property type="match status" value="1"/>
</dbReference>
<feature type="domain" description="Translocation and assembly module TamB C-terminal" evidence="6">
    <location>
        <begin position="572"/>
        <end position="786"/>
    </location>
</feature>
<dbReference type="EMBL" id="BNCO01000029">
    <property type="protein sequence ID" value="GIL58076.1"/>
    <property type="molecule type" value="Genomic_DNA"/>
</dbReference>
<comment type="caution">
    <text evidence="7">The sequence shown here is derived from an EMBL/GenBank/DDBJ whole genome shotgun (WGS) entry which is preliminary data.</text>
</comment>
<feature type="non-terminal residue" evidence="7">
    <location>
        <position position="815"/>
    </location>
</feature>
<proteinExistence type="predicted"/>
<comment type="subcellular location">
    <subcellularLocation>
        <location evidence="1">Membrane</location>
        <topology evidence="1">Single-pass membrane protein</topology>
    </subcellularLocation>
</comment>
<feature type="region of interest" description="Disordered" evidence="5">
    <location>
        <begin position="795"/>
        <end position="815"/>
    </location>
</feature>
<evidence type="ECO:0000259" key="6">
    <source>
        <dbReference type="Pfam" id="PF04357"/>
    </source>
</evidence>
<dbReference type="InterPro" id="IPR007452">
    <property type="entry name" value="TamB_C"/>
</dbReference>
<evidence type="ECO:0000256" key="5">
    <source>
        <dbReference type="SAM" id="MobiDB-lite"/>
    </source>
</evidence>
<reference evidence="7" key="1">
    <citation type="journal article" date="2021" name="Proc. Natl. Acad. Sci. U.S.A.">
        <title>Three genomes in the algal genus Volvox reveal the fate of a haploid sex-determining region after a transition to homothallism.</title>
        <authorList>
            <person name="Yamamoto K."/>
            <person name="Hamaji T."/>
            <person name="Kawai-Toyooka H."/>
            <person name="Matsuzaki R."/>
            <person name="Takahashi F."/>
            <person name="Nishimura Y."/>
            <person name="Kawachi M."/>
            <person name="Noguchi H."/>
            <person name="Minakuchi Y."/>
            <person name="Umen J.G."/>
            <person name="Toyoda A."/>
            <person name="Nozaki H."/>
        </authorList>
    </citation>
    <scope>NUCLEOTIDE SEQUENCE</scope>
    <source>
        <strain evidence="7">NIES-3780</strain>
    </source>
</reference>